<name>A0A0W8FSD3_9ZZZZ</name>
<protein>
    <submittedName>
        <fullName evidence="2">Uncharacterized protein</fullName>
    </submittedName>
</protein>
<gene>
    <name evidence="2" type="ORF">ASZ90_006557</name>
</gene>
<evidence type="ECO:0000256" key="1">
    <source>
        <dbReference type="SAM" id="Coils"/>
    </source>
</evidence>
<proteinExistence type="predicted"/>
<evidence type="ECO:0000313" key="2">
    <source>
        <dbReference type="EMBL" id="KUG23646.1"/>
    </source>
</evidence>
<accession>A0A0W8FSD3</accession>
<feature type="coiled-coil region" evidence="1">
    <location>
        <begin position="109"/>
        <end position="155"/>
    </location>
</feature>
<sequence>MELEKREMKVFVKGNEKPKIILSIRGEELQFRIEEHSKQVEHKKTKSEMIDSARYPHLYERTSYDYIPSGKLHLSIIAYTRKPIRKSWHDTESKKIEDLLNEIIIGFIKTADEIRKDRLAREKEEAERLEKKRLYEEKQRKEAEERERFNNLIKQVEAWNQSQAVITFIEHVKGIAIQKYGEIESGSDLEQWITWANKIAQKLDPTLNIIEPK</sequence>
<comment type="caution">
    <text evidence="2">The sequence shown here is derived from an EMBL/GenBank/DDBJ whole genome shotgun (WGS) entry which is preliminary data.</text>
</comment>
<dbReference type="AlphaFoldDB" id="A0A0W8FSD3"/>
<dbReference type="EMBL" id="LNQE01000892">
    <property type="protein sequence ID" value="KUG23646.1"/>
    <property type="molecule type" value="Genomic_DNA"/>
</dbReference>
<reference evidence="2" key="1">
    <citation type="journal article" date="2015" name="Proc. Natl. Acad. Sci. U.S.A.">
        <title>Networks of energetic and metabolic interactions define dynamics in microbial communities.</title>
        <authorList>
            <person name="Embree M."/>
            <person name="Liu J.K."/>
            <person name="Al-Bassam M.M."/>
            <person name="Zengler K."/>
        </authorList>
    </citation>
    <scope>NUCLEOTIDE SEQUENCE</scope>
</reference>
<keyword evidence="1" id="KW-0175">Coiled coil</keyword>
<organism evidence="2">
    <name type="scientific">hydrocarbon metagenome</name>
    <dbReference type="NCBI Taxonomy" id="938273"/>
    <lineage>
        <taxon>unclassified sequences</taxon>
        <taxon>metagenomes</taxon>
        <taxon>ecological metagenomes</taxon>
    </lineage>
</organism>